<protein>
    <submittedName>
        <fullName evidence="1">Uncharacterized protein</fullName>
    </submittedName>
</protein>
<sequence length="27" mass="3032">MKNKDVFYVGENVEIASLDTFSIRAKG</sequence>
<reference evidence="1" key="1">
    <citation type="journal article" date="2015" name="Nature">
        <title>Complex archaea that bridge the gap between prokaryotes and eukaryotes.</title>
        <authorList>
            <person name="Spang A."/>
            <person name="Saw J.H."/>
            <person name="Jorgensen S.L."/>
            <person name="Zaremba-Niedzwiedzka K."/>
            <person name="Martijn J."/>
            <person name="Lind A.E."/>
            <person name="van Eijk R."/>
            <person name="Schleper C."/>
            <person name="Guy L."/>
            <person name="Ettema T.J."/>
        </authorList>
    </citation>
    <scope>NUCLEOTIDE SEQUENCE</scope>
</reference>
<comment type="caution">
    <text evidence="1">The sequence shown here is derived from an EMBL/GenBank/DDBJ whole genome shotgun (WGS) entry which is preliminary data.</text>
</comment>
<name>A0A0F9FGH8_9ZZZZ</name>
<gene>
    <name evidence="1" type="ORF">LCGC14_2307540</name>
</gene>
<dbReference type="EMBL" id="LAZR01032676">
    <property type="protein sequence ID" value="KKL50237.1"/>
    <property type="molecule type" value="Genomic_DNA"/>
</dbReference>
<feature type="non-terminal residue" evidence="1">
    <location>
        <position position="27"/>
    </location>
</feature>
<evidence type="ECO:0000313" key="1">
    <source>
        <dbReference type="EMBL" id="KKL50237.1"/>
    </source>
</evidence>
<proteinExistence type="predicted"/>
<organism evidence="1">
    <name type="scientific">marine sediment metagenome</name>
    <dbReference type="NCBI Taxonomy" id="412755"/>
    <lineage>
        <taxon>unclassified sequences</taxon>
        <taxon>metagenomes</taxon>
        <taxon>ecological metagenomes</taxon>
    </lineage>
</organism>
<dbReference type="AlphaFoldDB" id="A0A0F9FGH8"/>
<accession>A0A0F9FGH8</accession>